<dbReference type="PROSITE" id="PS51257">
    <property type="entry name" value="PROKAR_LIPOPROTEIN"/>
    <property type="match status" value="1"/>
</dbReference>
<keyword evidence="3" id="KW-1185">Reference proteome</keyword>
<evidence type="ECO:0000313" key="2">
    <source>
        <dbReference type="EMBL" id="MBB6094238.1"/>
    </source>
</evidence>
<evidence type="ECO:0000256" key="1">
    <source>
        <dbReference type="SAM" id="SignalP"/>
    </source>
</evidence>
<dbReference type="Proteomes" id="UP000588068">
    <property type="component" value="Unassembled WGS sequence"/>
</dbReference>
<organism evidence="2 3">
    <name type="scientific">Povalibacter uvarum</name>
    <dbReference type="NCBI Taxonomy" id="732238"/>
    <lineage>
        <taxon>Bacteria</taxon>
        <taxon>Pseudomonadati</taxon>
        <taxon>Pseudomonadota</taxon>
        <taxon>Gammaproteobacteria</taxon>
        <taxon>Steroidobacterales</taxon>
        <taxon>Steroidobacteraceae</taxon>
        <taxon>Povalibacter</taxon>
    </lineage>
</organism>
<reference evidence="2 3" key="1">
    <citation type="submission" date="2020-08" db="EMBL/GenBank/DDBJ databases">
        <title>Genomic Encyclopedia of Type Strains, Phase IV (KMG-IV): sequencing the most valuable type-strain genomes for metagenomic binning, comparative biology and taxonomic classification.</title>
        <authorList>
            <person name="Goeker M."/>
        </authorList>
    </citation>
    <scope>NUCLEOTIDE SEQUENCE [LARGE SCALE GENOMIC DNA]</scope>
    <source>
        <strain evidence="2 3">DSM 26723</strain>
    </source>
</reference>
<evidence type="ECO:0000313" key="3">
    <source>
        <dbReference type="Proteomes" id="UP000588068"/>
    </source>
</evidence>
<sequence length="201" mass="20746">MRTAVKWLSVLLAASLLAACAGQKEPATKAVADIEASLAAMREDATKYAANELQQVEVALLSLKDSLAKKDYKAVVAAAPAVSTQLASLQQTVTAKRDEAHAAMAAAGEEWRALSAEVPDMVAAIQSRVDILSQSKKLPKGITTEAFESAKTGLESMKTAWQSATASFGSGDPVKAVEQAKSAKDTGTATLAALGMAPKAG</sequence>
<proteinExistence type="predicted"/>
<dbReference type="EMBL" id="JACHHZ010000003">
    <property type="protein sequence ID" value="MBB6094238.1"/>
    <property type="molecule type" value="Genomic_DNA"/>
</dbReference>
<keyword evidence="1" id="KW-0732">Signal</keyword>
<feature type="chain" id="PRO_5032724317" evidence="1">
    <location>
        <begin position="22"/>
        <end position="201"/>
    </location>
</feature>
<name>A0A841HQ49_9GAMM</name>
<comment type="caution">
    <text evidence="2">The sequence shown here is derived from an EMBL/GenBank/DDBJ whole genome shotgun (WGS) entry which is preliminary data.</text>
</comment>
<dbReference type="AlphaFoldDB" id="A0A841HQ49"/>
<feature type="signal peptide" evidence="1">
    <location>
        <begin position="1"/>
        <end position="21"/>
    </location>
</feature>
<keyword evidence="2" id="KW-0449">Lipoprotein</keyword>
<accession>A0A841HQ49</accession>
<protein>
    <submittedName>
        <fullName evidence="2">Putative small lipoprotein YifL</fullName>
    </submittedName>
</protein>
<dbReference type="RefSeq" id="WP_184333333.1">
    <property type="nucleotide sequence ID" value="NZ_JACHHZ010000003.1"/>
</dbReference>
<gene>
    <name evidence="2" type="ORF">HNQ60_003119</name>
</gene>